<name>A0A239H5P2_9NOCA</name>
<dbReference type="PANTHER" id="PTHR30011">
    <property type="entry name" value="ALKANESULFONATE MONOOXYGENASE-RELATED"/>
    <property type="match status" value="1"/>
</dbReference>
<dbReference type="InterPro" id="IPR051260">
    <property type="entry name" value="Diverse_substr_monoxygenases"/>
</dbReference>
<evidence type="ECO:0000256" key="5">
    <source>
        <dbReference type="ARBA" id="ARBA00033748"/>
    </source>
</evidence>
<reference evidence="9" key="1">
    <citation type="submission" date="2017-06" db="EMBL/GenBank/DDBJ databases">
        <authorList>
            <person name="Varghese N."/>
            <person name="Submissions S."/>
        </authorList>
    </citation>
    <scope>NUCLEOTIDE SEQUENCE [LARGE SCALE GENOMIC DNA]</scope>
    <source>
        <strain evidence="9">JCM 23211</strain>
    </source>
</reference>
<dbReference type="GO" id="GO:0016705">
    <property type="term" value="F:oxidoreductase activity, acting on paired donors, with incorporation or reduction of molecular oxygen"/>
    <property type="evidence" value="ECO:0007669"/>
    <property type="project" value="InterPro"/>
</dbReference>
<dbReference type="PANTHER" id="PTHR30011:SF16">
    <property type="entry name" value="C2H2 FINGER DOMAIN TRANSCRIPTION FACTOR (EUROFUNG)-RELATED"/>
    <property type="match status" value="1"/>
</dbReference>
<evidence type="ECO:0000256" key="4">
    <source>
        <dbReference type="ARBA" id="ARBA00023033"/>
    </source>
</evidence>
<keyword evidence="2 6" id="KW-0288">FMN</keyword>
<gene>
    <name evidence="8" type="ORF">SAMN05421642_105103</name>
</gene>
<evidence type="ECO:0000259" key="7">
    <source>
        <dbReference type="Pfam" id="PF00296"/>
    </source>
</evidence>
<evidence type="ECO:0000256" key="2">
    <source>
        <dbReference type="ARBA" id="ARBA00022643"/>
    </source>
</evidence>
<dbReference type="GO" id="GO:0004497">
    <property type="term" value="F:monooxygenase activity"/>
    <property type="evidence" value="ECO:0007669"/>
    <property type="project" value="UniProtKB-KW"/>
</dbReference>
<evidence type="ECO:0000256" key="1">
    <source>
        <dbReference type="ARBA" id="ARBA00022630"/>
    </source>
</evidence>
<protein>
    <submittedName>
        <fullName evidence="8">FMN-dependent oxidoreductase, nitrilotriacetate monooxygenase family</fullName>
    </submittedName>
</protein>
<dbReference type="OrthoDB" id="9135350at2"/>
<feature type="domain" description="Luciferase-like" evidence="7">
    <location>
        <begin position="22"/>
        <end position="390"/>
    </location>
</feature>
<dbReference type="Gene3D" id="3.20.20.30">
    <property type="entry name" value="Luciferase-like domain"/>
    <property type="match status" value="1"/>
</dbReference>
<proteinExistence type="inferred from homology"/>
<keyword evidence="1 6" id="KW-0285">Flavoprotein</keyword>
<dbReference type="AlphaFoldDB" id="A0A239H5P2"/>
<evidence type="ECO:0000313" key="9">
    <source>
        <dbReference type="Proteomes" id="UP000198327"/>
    </source>
</evidence>
<dbReference type="InterPro" id="IPR011251">
    <property type="entry name" value="Luciferase-like_dom"/>
</dbReference>
<sequence>MTANKFHLGWFLGAGFGVQSWNQPWSGTGSTDWMMPDQYVDLAHSLERACFDFLIMEDSVQVSDTYKGSMEYYLATASAAPKHDPAALAAILSYTTKHLGIVPTLTTTFYHPYTVARLMSTLDHIAEGRIGWNIVTGSNTRAAQNYGFDMPEHDLRYDMADEFVELTCKLWDSWQEGAVVADTAPGGIYADHEKVNRIDFEGKFYKSRGPLNTVPSPQRRPVFLQAGGSDKGKEFAAKHADAIISNPHGTDKMRRYREDIRQGAVEAGRNPDDVKVMYLISPILGETTAEAKAKQKRRQDAASRNIDGLLAGRSHLSGIDLSQFDLDAPLPADLESNGHRSSFAEFKGDGTQTLRERITSHSAIDTLEFVGTPDDVADMMDGVMQEVGGDGFLIAGAPMNRRYVAEITDGLAPALKRRGLTRTAYEHKHFRDNLRAF</sequence>
<dbReference type="Pfam" id="PF00296">
    <property type="entry name" value="Bac_luciferase"/>
    <property type="match status" value="1"/>
</dbReference>
<feature type="binding site" evidence="6">
    <location>
        <position position="153"/>
    </location>
    <ligand>
        <name>FMN</name>
        <dbReference type="ChEBI" id="CHEBI:58210"/>
    </ligand>
</feature>
<dbReference type="PIRSF" id="PIRSF000337">
    <property type="entry name" value="NTA_MOA"/>
    <property type="match status" value="1"/>
</dbReference>
<dbReference type="InterPro" id="IPR016215">
    <property type="entry name" value="NTA_MOA"/>
</dbReference>
<keyword evidence="4 8" id="KW-0503">Monooxygenase</keyword>
<organism evidence="8 9">
    <name type="scientific">Rhodococcoides kyotonense</name>
    <dbReference type="NCBI Taxonomy" id="398843"/>
    <lineage>
        <taxon>Bacteria</taxon>
        <taxon>Bacillati</taxon>
        <taxon>Actinomycetota</taxon>
        <taxon>Actinomycetes</taxon>
        <taxon>Mycobacteriales</taxon>
        <taxon>Nocardiaceae</taxon>
        <taxon>Rhodococcoides</taxon>
    </lineage>
</organism>
<accession>A0A239H5P2</accession>
<keyword evidence="9" id="KW-1185">Reference proteome</keyword>
<evidence type="ECO:0000313" key="8">
    <source>
        <dbReference type="EMBL" id="SNS76707.1"/>
    </source>
</evidence>
<dbReference type="NCBIfam" id="TIGR03860">
    <property type="entry name" value="FMN_nitrolo"/>
    <property type="match status" value="1"/>
</dbReference>
<feature type="binding site" evidence="6">
    <location>
        <position position="229"/>
    </location>
    <ligand>
        <name>FMN</name>
        <dbReference type="ChEBI" id="CHEBI:58210"/>
    </ligand>
</feature>
<dbReference type="SUPFAM" id="SSF51679">
    <property type="entry name" value="Bacterial luciferase-like"/>
    <property type="match status" value="1"/>
</dbReference>
<comment type="similarity">
    <text evidence="5">Belongs to the NtaA/SnaA/DszA monooxygenase family.</text>
</comment>
<dbReference type="EMBL" id="FZOW01000005">
    <property type="protein sequence ID" value="SNS76707.1"/>
    <property type="molecule type" value="Genomic_DNA"/>
</dbReference>
<feature type="binding site" evidence="6">
    <location>
        <position position="104"/>
    </location>
    <ligand>
        <name>FMN</name>
        <dbReference type="ChEBI" id="CHEBI:58210"/>
    </ligand>
</feature>
<dbReference type="RefSeq" id="WP_089245700.1">
    <property type="nucleotide sequence ID" value="NZ_FZOW01000005.1"/>
</dbReference>
<feature type="binding site" evidence="6">
    <location>
        <position position="58"/>
    </location>
    <ligand>
        <name>FMN</name>
        <dbReference type="ChEBI" id="CHEBI:58210"/>
    </ligand>
</feature>
<feature type="binding site" evidence="6">
    <location>
        <position position="157"/>
    </location>
    <ligand>
        <name>FMN</name>
        <dbReference type="ChEBI" id="CHEBI:58210"/>
    </ligand>
</feature>
<dbReference type="InterPro" id="IPR036661">
    <property type="entry name" value="Luciferase-like_sf"/>
</dbReference>
<keyword evidence="3" id="KW-0560">Oxidoreductase</keyword>
<evidence type="ECO:0000256" key="3">
    <source>
        <dbReference type="ARBA" id="ARBA00023002"/>
    </source>
</evidence>
<dbReference type="Proteomes" id="UP000198327">
    <property type="component" value="Unassembled WGS sequence"/>
</dbReference>
<evidence type="ECO:0000256" key="6">
    <source>
        <dbReference type="PIRSR" id="PIRSR000337-1"/>
    </source>
</evidence>